<organism evidence="1 2">
    <name type="scientific">Pomacea canaliculata</name>
    <name type="common">Golden apple snail</name>
    <dbReference type="NCBI Taxonomy" id="400727"/>
    <lineage>
        <taxon>Eukaryota</taxon>
        <taxon>Metazoa</taxon>
        <taxon>Spiralia</taxon>
        <taxon>Lophotrochozoa</taxon>
        <taxon>Mollusca</taxon>
        <taxon>Gastropoda</taxon>
        <taxon>Caenogastropoda</taxon>
        <taxon>Architaenioglossa</taxon>
        <taxon>Ampullarioidea</taxon>
        <taxon>Ampullariidae</taxon>
        <taxon>Pomacea</taxon>
    </lineage>
</organism>
<dbReference type="Proteomes" id="UP000245119">
    <property type="component" value="Linkage Group LG8"/>
</dbReference>
<evidence type="ECO:0000313" key="1">
    <source>
        <dbReference type="EMBL" id="PVD26654.1"/>
    </source>
</evidence>
<dbReference type="EMBL" id="PZQS01000008">
    <property type="protein sequence ID" value="PVD26654.1"/>
    <property type="molecule type" value="Genomic_DNA"/>
</dbReference>
<proteinExistence type="predicted"/>
<name>A0A2T7NZQ8_POMCA</name>
<keyword evidence="2" id="KW-1185">Reference proteome</keyword>
<sequence>MGSKCRADVTAFDGGHVRCARNWGLNMAAGGWRQGVEVQNYESPDALARRVLNKSPFCLTSLESLIVTTFSGNLIARDVVTGSVVVTCRWRMQTRGRSRACCPSFGVQPSRVLPRCTRLQADSMRVQDACRVTQERAAFCSGFSQSCQLLTLDCLFLFLKSADLSPVLTFALRVCEYAIAGIELSSACLSLSQKVGLVFRSMGRGREGGGSLCRCCCCSNSHSHGNGLTHDHVGFWNI</sequence>
<protein>
    <submittedName>
        <fullName evidence="1">Uncharacterized protein</fullName>
    </submittedName>
</protein>
<accession>A0A2T7NZQ8</accession>
<comment type="caution">
    <text evidence="1">The sequence shown here is derived from an EMBL/GenBank/DDBJ whole genome shotgun (WGS) entry which is preliminary data.</text>
</comment>
<reference evidence="1 2" key="1">
    <citation type="submission" date="2018-04" db="EMBL/GenBank/DDBJ databases">
        <title>The genome of golden apple snail Pomacea canaliculata provides insight into stress tolerance and invasive adaptation.</title>
        <authorList>
            <person name="Liu C."/>
            <person name="Liu B."/>
            <person name="Ren Y."/>
            <person name="Zhang Y."/>
            <person name="Wang H."/>
            <person name="Li S."/>
            <person name="Jiang F."/>
            <person name="Yin L."/>
            <person name="Zhang G."/>
            <person name="Qian W."/>
            <person name="Fan W."/>
        </authorList>
    </citation>
    <scope>NUCLEOTIDE SEQUENCE [LARGE SCALE GENOMIC DNA]</scope>
    <source>
        <strain evidence="1">SZHN2017</strain>
        <tissue evidence="1">Muscle</tissue>
    </source>
</reference>
<dbReference type="AlphaFoldDB" id="A0A2T7NZQ8"/>
<evidence type="ECO:0000313" key="2">
    <source>
        <dbReference type="Proteomes" id="UP000245119"/>
    </source>
</evidence>
<gene>
    <name evidence="1" type="ORF">C0Q70_14332</name>
</gene>